<dbReference type="SUPFAM" id="SSF55154">
    <property type="entry name" value="CYTH-like phosphatases"/>
    <property type="match status" value="1"/>
</dbReference>
<dbReference type="PANTHER" id="PTHR39569">
    <property type="entry name" value="INORGANIC TRIPHOSPHATASE"/>
    <property type="match status" value="1"/>
</dbReference>
<dbReference type="Gene3D" id="2.40.320.10">
    <property type="entry name" value="Hypothetical Protein Pfu-838710-001"/>
    <property type="match status" value="1"/>
</dbReference>
<feature type="domain" description="CYTH" evidence="2">
    <location>
        <begin position="9"/>
        <end position="216"/>
    </location>
</feature>
<sequence>MACMRHCRMTEIELRFQIPASQSPAVRRWVAGSLQAPATEERLQAIYFDTPARDLAQSGFALRLRREGEVWVQTLKGAAPDGMTRLEHNVALGDATPALDVARHADHPAGRALQALIDTLPAGALQALFRTDITRLSRTLRTRHGVVELALDQGALLAGEGESLRSTPVAELEIELKSGQPRAVLEVARVWAIERFGLSLELRTKALRGDLLARQAEVAPVAPSKPVRWTEGQSREAALGALLRACLEPVVGNASQIASGRHQPEHLHQMRVGLRRLRVGLRLLAGDDEPAMLALAEGAGQLSRRLTVARDADAQAEAAWRKELLAAWRAERPSAAPAPAEAPPADVAGLLLTREVQGWMLAVIGWLARPVPDAATGETAGLDGVHERIEQWRATVDKQIRRFDRLDAEGRHHLRRRLRRLRLALELGAAVPGGAAGRRLSKKEVEARGKLLARVHEAAQRLGALNDLEVGLAQAREQLAMAMASGDVPAAAQAGFSLGWLRPRQRQALEQARKAVRAVKPAKPGKPPKGRGKG</sequence>
<dbReference type="InterPro" id="IPR033469">
    <property type="entry name" value="CYTH-like_dom_sf"/>
</dbReference>
<dbReference type="PANTHER" id="PTHR39569:SF1">
    <property type="entry name" value="INORGANIC TRIPHOSPHATASE"/>
    <property type="match status" value="1"/>
</dbReference>
<dbReference type="SMART" id="SM01118">
    <property type="entry name" value="CYTH"/>
    <property type="match status" value="1"/>
</dbReference>
<dbReference type="InterPro" id="IPR023577">
    <property type="entry name" value="CYTH_domain"/>
</dbReference>
<evidence type="ECO:0000313" key="4">
    <source>
        <dbReference type="EMBL" id="PIM51391.1"/>
    </source>
</evidence>
<feature type="domain" description="CHAD" evidence="3">
    <location>
        <begin position="232"/>
        <end position="525"/>
    </location>
</feature>
<comment type="caution">
    <text evidence="4">The sequence shown here is derived from an EMBL/GenBank/DDBJ whole genome shotgun (WGS) entry which is preliminary data.</text>
</comment>
<dbReference type="Proteomes" id="UP000231501">
    <property type="component" value="Unassembled WGS sequence"/>
</dbReference>
<dbReference type="InterPro" id="IPR038186">
    <property type="entry name" value="CHAD_dom_sf"/>
</dbReference>
<dbReference type="InterPro" id="IPR039013">
    <property type="entry name" value="YgiF"/>
</dbReference>
<dbReference type="InterPro" id="IPR007899">
    <property type="entry name" value="CHAD_dom"/>
</dbReference>
<gene>
    <name evidence="4" type="ORF">CS062_20195</name>
</gene>
<accession>A0A2G9C4M4</accession>
<evidence type="ECO:0000259" key="2">
    <source>
        <dbReference type="PROSITE" id="PS51707"/>
    </source>
</evidence>
<dbReference type="SMART" id="SM00880">
    <property type="entry name" value="CHAD"/>
    <property type="match status" value="1"/>
</dbReference>
<proteinExistence type="predicted"/>
<dbReference type="PROSITE" id="PS51707">
    <property type="entry name" value="CYTH"/>
    <property type="match status" value="1"/>
</dbReference>
<reference evidence="4 5" key="1">
    <citation type="submission" date="2017-11" db="EMBL/GenBank/DDBJ databases">
        <title>Draft genome sequence of Mitsuaria sp. HWN-4.</title>
        <authorList>
            <person name="Gundlapally S.R."/>
        </authorList>
    </citation>
    <scope>NUCLEOTIDE SEQUENCE [LARGE SCALE GENOMIC DNA]</scope>
    <source>
        <strain evidence="4 5">HWN-4</strain>
    </source>
</reference>
<evidence type="ECO:0000256" key="1">
    <source>
        <dbReference type="SAM" id="MobiDB-lite"/>
    </source>
</evidence>
<evidence type="ECO:0000259" key="3">
    <source>
        <dbReference type="PROSITE" id="PS51708"/>
    </source>
</evidence>
<evidence type="ECO:0008006" key="6">
    <source>
        <dbReference type="Google" id="ProtNLM"/>
    </source>
</evidence>
<dbReference type="GO" id="GO:0046872">
    <property type="term" value="F:metal ion binding"/>
    <property type="evidence" value="ECO:0007669"/>
    <property type="project" value="TreeGrafter"/>
</dbReference>
<feature type="region of interest" description="Disordered" evidence="1">
    <location>
        <begin position="510"/>
        <end position="534"/>
    </location>
</feature>
<dbReference type="CDD" id="cd07756">
    <property type="entry name" value="CYTH-like_Pase_CHAD"/>
    <property type="match status" value="1"/>
</dbReference>
<organism evidence="4 5">
    <name type="scientific">Roseateles chitinivorans</name>
    <dbReference type="NCBI Taxonomy" id="2917965"/>
    <lineage>
        <taxon>Bacteria</taxon>
        <taxon>Pseudomonadati</taxon>
        <taxon>Pseudomonadota</taxon>
        <taxon>Betaproteobacteria</taxon>
        <taxon>Burkholderiales</taxon>
        <taxon>Sphaerotilaceae</taxon>
        <taxon>Roseateles</taxon>
    </lineage>
</organism>
<dbReference type="GO" id="GO:0050355">
    <property type="term" value="F:inorganic triphosphate phosphatase activity"/>
    <property type="evidence" value="ECO:0007669"/>
    <property type="project" value="InterPro"/>
</dbReference>
<name>A0A2G9C4M4_9BURK</name>
<keyword evidence="5" id="KW-1185">Reference proteome</keyword>
<evidence type="ECO:0000313" key="5">
    <source>
        <dbReference type="Proteomes" id="UP000231501"/>
    </source>
</evidence>
<dbReference type="EMBL" id="PEOG01000067">
    <property type="protein sequence ID" value="PIM51391.1"/>
    <property type="molecule type" value="Genomic_DNA"/>
</dbReference>
<dbReference type="AlphaFoldDB" id="A0A2G9C4M4"/>
<dbReference type="Pfam" id="PF05235">
    <property type="entry name" value="CHAD"/>
    <property type="match status" value="1"/>
</dbReference>
<dbReference type="Gene3D" id="1.40.20.10">
    <property type="entry name" value="CHAD domain"/>
    <property type="match status" value="1"/>
</dbReference>
<dbReference type="PROSITE" id="PS51708">
    <property type="entry name" value="CHAD"/>
    <property type="match status" value="1"/>
</dbReference>
<dbReference type="Pfam" id="PF01928">
    <property type="entry name" value="CYTH"/>
    <property type="match status" value="1"/>
</dbReference>
<protein>
    <recommendedName>
        <fullName evidence="6">CYTH and CHAD domain-containing protein</fullName>
    </recommendedName>
</protein>